<evidence type="ECO:0000259" key="2">
    <source>
        <dbReference type="Pfam" id="PF12937"/>
    </source>
</evidence>
<gene>
    <name evidence="3" type="ORF">MELIAE_LOCUS12306</name>
</gene>
<dbReference type="AlphaFoldDB" id="A0A9P0BDQ4"/>
<reference evidence="3" key="1">
    <citation type="submission" date="2021-12" db="EMBL/GenBank/DDBJ databases">
        <authorList>
            <person name="King R."/>
        </authorList>
    </citation>
    <scope>NUCLEOTIDE SEQUENCE</scope>
</reference>
<feature type="compositionally biased region" description="Acidic residues" evidence="1">
    <location>
        <begin position="1"/>
        <end position="10"/>
    </location>
</feature>
<evidence type="ECO:0000256" key="1">
    <source>
        <dbReference type="SAM" id="MobiDB-lite"/>
    </source>
</evidence>
<dbReference type="InterPro" id="IPR036047">
    <property type="entry name" value="F-box-like_dom_sf"/>
</dbReference>
<evidence type="ECO:0000313" key="4">
    <source>
        <dbReference type="Proteomes" id="UP001154078"/>
    </source>
</evidence>
<organism evidence="3 4">
    <name type="scientific">Brassicogethes aeneus</name>
    <name type="common">Rape pollen beetle</name>
    <name type="synonym">Meligethes aeneus</name>
    <dbReference type="NCBI Taxonomy" id="1431903"/>
    <lineage>
        <taxon>Eukaryota</taxon>
        <taxon>Metazoa</taxon>
        <taxon>Ecdysozoa</taxon>
        <taxon>Arthropoda</taxon>
        <taxon>Hexapoda</taxon>
        <taxon>Insecta</taxon>
        <taxon>Pterygota</taxon>
        <taxon>Neoptera</taxon>
        <taxon>Endopterygota</taxon>
        <taxon>Coleoptera</taxon>
        <taxon>Polyphaga</taxon>
        <taxon>Cucujiformia</taxon>
        <taxon>Nitidulidae</taxon>
        <taxon>Meligethinae</taxon>
        <taxon>Brassicogethes</taxon>
    </lineage>
</organism>
<proteinExistence type="predicted"/>
<feature type="region of interest" description="Disordered" evidence="1">
    <location>
        <begin position="1"/>
        <end position="45"/>
    </location>
</feature>
<name>A0A9P0BDQ4_BRAAE</name>
<dbReference type="InterPro" id="IPR001810">
    <property type="entry name" value="F-box_dom"/>
</dbReference>
<dbReference type="Pfam" id="PF12937">
    <property type="entry name" value="F-box-like"/>
    <property type="match status" value="1"/>
</dbReference>
<evidence type="ECO:0000313" key="3">
    <source>
        <dbReference type="EMBL" id="CAH0563497.1"/>
    </source>
</evidence>
<accession>A0A9P0BDQ4</accession>
<dbReference type="Proteomes" id="UP001154078">
    <property type="component" value="Chromosome 9"/>
</dbReference>
<dbReference type="EMBL" id="OV121140">
    <property type="protein sequence ID" value="CAH0563497.1"/>
    <property type="molecule type" value="Genomic_DNA"/>
</dbReference>
<dbReference type="OrthoDB" id="6077919at2759"/>
<protein>
    <recommendedName>
        <fullName evidence="2">F-box domain-containing protein</fullName>
    </recommendedName>
</protein>
<sequence>MEETSNESDSDNGYYLRSKRRKLSECSPKSKTRKHIDRNDAGKRKNPIMHLPTEILQNIFNFLPYHELNNRVRLVNHRFKIIAENELNVAFKVIETDLTNQIKKTYECLEGTRDDAEIKHICKKLNMLELVNIQHSIVTATIWRFVYNDYYRTPNTCMYGGLLLDFFKNFLLVFRSTPEQLYSPMIAKDYMLPVEITKIVIHAKLFCVHFDKVTEESRDSHIQNSGCKLLDLMECALFAQKTTIFEKITAETFTAKYCFFFNNTWFIALPITSTKEMSWRQKQRMMHMRLRRIVLSHSDMYLQQAQYEREVALRPEATERVKRPGNNVYTGYGDVEDQFFYYGVMNNGAYTQKFQTVHNDNDEEDDEHEDVDVVQVNNGNHGDFFRVANSSSENMLYRVPHLGLRIDVSVKCPIAYAPLRVLENALVKPNIKPKGTTEINMVFDCYGGYYPRLPTQCKYNFKPSKNM</sequence>
<keyword evidence="4" id="KW-1185">Reference proteome</keyword>
<dbReference type="SUPFAM" id="SSF81383">
    <property type="entry name" value="F-box domain"/>
    <property type="match status" value="1"/>
</dbReference>
<feature type="domain" description="F-box" evidence="2">
    <location>
        <begin position="49"/>
        <end position="86"/>
    </location>
</feature>